<dbReference type="GO" id="GO:0140359">
    <property type="term" value="F:ABC-type transporter activity"/>
    <property type="evidence" value="ECO:0007669"/>
    <property type="project" value="InterPro"/>
</dbReference>
<dbReference type="PIRSF" id="PIRSF006648">
    <property type="entry name" value="DrrB"/>
    <property type="match status" value="1"/>
</dbReference>
<organism evidence="7 8">
    <name type="scientific">Staphylococcus rostri</name>
    <dbReference type="NCBI Taxonomy" id="522262"/>
    <lineage>
        <taxon>Bacteria</taxon>
        <taxon>Bacillati</taxon>
        <taxon>Bacillota</taxon>
        <taxon>Bacilli</taxon>
        <taxon>Bacillales</taxon>
        <taxon>Staphylococcaceae</taxon>
        <taxon>Staphylococcus</taxon>
    </lineage>
</organism>
<feature type="domain" description="ABC-2 type transporter transmembrane" evidence="6">
    <location>
        <begin position="4"/>
        <end position="201"/>
    </location>
</feature>
<dbReference type="InterPro" id="IPR051784">
    <property type="entry name" value="Nod_factor_ABC_transporter"/>
</dbReference>
<keyword evidence="8" id="KW-1185">Reference proteome</keyword>
<proteinExistence type="predicted"/>
<reference evidence="7 8" key="1">
    <citation type="submission" date="2017-08" db="EMBL/GenBank/DDBJ databases">
        <title>Draft genome sequences of 64 type strains of genus Staph aureus.</title>
        <authorList>
            <person name="Cole K."/>
            <person name="Golubchik T."/>
            <person name="Russell J."/>
            <person name="Foster D."/>
            <person name="Llewelyn M."/>
            <person name="Wilson D."/>
            <person name="Crook D."/>
            <person name="Paul J."/>
        </authorList>
    </citation>
    <scope>NUCLEOTIDE SEQUENCE [LARGE SCALE GENOMIC DNA]</scope>
    <source>
        <strain evidence="7 8">DSM 21968</strain>
    </source>
</reference>
<comment type="caution">
    <text evidence="7">The sequence shown here is derived from an EMBL/GenBank/DDBJ whole genome shotgun (WGS) entry which is preliminary data.</text>
</comment>
<evidence type="ECO:0000259" key="6">
    <source>
        <dbReference type="Pfam" id="PF01061"/>
    </source>
</evidence>
<gene>
    <name evidence="7" type="ORF">CD122_11045</name>
</gene>
<dbReference type="InterPro" id="IPR000412">
    <property type="entry name" value="ABC_2_transport"/>
</dbReference>
<dbReference type="OrthoDB" id="63188at2"/>
<evidence type="ECO:0000256" key="2">
    <source>
        <dbReference type="ARBA" id="ARBA00022692"/>
    </source>
</evidence>
<sequence length="243" mass="27622">MFCSYFKYELLMLTRKKAYTILSIGLPLVFYILFTSMISVPKAYEATFYKEYMFSMATYSLSSFCIITFPIELIGDKKYGWVKNLFKTPLSPFHYYLGKTMKIMLLFCLAIILLFLTGAVYKDVSMSMTEWLVSGILLWLGASSLLSLGVILAQFNDLQTASAISNIVYLALALLGGLWIPVDNFPEWLKQIAYVTPTYHIKELGVSFTTSEGLHLASCYVLVAYAILFLTITYVIRKKTEVI</sequence>
<keyword evidence="4 5" id="KW-0472">Membrane</keyword>
<keyword evidence="2 5" id="KW-0812">Transmembrane</keyword>
<feature type="transmembrane region" description="Helical" evidence="5">
    <location>
        <begin position="133"/>
        <end position="153"/>
    </location>
</feature>
<accession>A0A2K3YFS0</accession>
<dbReference type="AlphaFoldDB" id="A0A2K3YFS0"/>
<feature type="transmembrane region" description="Helical" evidence="5">
    <location>
        <begin position="52"/>
        <end position="74"/>
    </location>
</feature>
<evidence type="ECO:0000256" key="5">
    <source>
        <dbReference type="SAM" id="Phobius"/>
    </source>
</evidence>
<dbReference type="EMBL" id="PPRF01000120">
    <property type="protein sequence ID" value="PNZ24457.1"/>
    <property type="molecule type" value="Genomic_DNA"/>
</dbReference>
<feature type="transmembrane region" description="Helical" evidence="5">
    <location>
        <begin position="103"/>
        <end position="121"/>
    </location>
</feature>
<dbReference type="PANTHER" id="PTHR43229:SF6">
    <property type="entry name" value="ABC-TYPE MULTIDRUG TRANSPORT SYSTEM, PERMEASE COMPONENT"/>
    <property type="match status" value="1"/>
</dbReference>
<evidence type="ECO:0000313" key="8">
    <source>
        <dbReference type="Proteomes" id="UP000242752"/>
    </source>
</evidence>
<dbReference type="Pfam" id="PF01061">
    <property type="entry name" value="ABC2_membrane"/>
    <property type="match status" value="1"/>
</dbReference>
<feature type="transmembrane region" description="Helical" evidence="5">
    <location>
        <begin position="160"/>
        <end position="180"/>
    </location>
</feature>
<dbReference type="InterPro" id="IPR013525">
    <property type="entry name" value="ABC2_TM"/>
</dbReference>
<comment type="subcellular location">
    <subcellularLocation>
        <location evidence="1">Membrane</location>
        <topology evidence="1">Multi-pass membrane protein</topology>
    </subcellularLocation>
</comment>
<dbReference type="RefSeq" id="WP_103358998.1">
    <property type="nucleotide sequence ID" value="NZ_CP113107.1"/>
</dbReference>
<name>A0A2K3YFS0_9STAP</name>
<evidence type="ECO:0000313" key="7">
    <source>
        <dbReference type="EMBL" id="PNZ24457.1"/>
    </source>
</evidence>
<dbReference type="GO" id="GO:0043190">
    <property type="term" value="C:ATP-binding cassette (ABC) transporter complex"/>
    <property type="evidence" value="ECO:0007669"/>
    <property type="project" value="InterPro"/>
</dbReference>
<dbReference type="PANTHER" id="PTHR43229">
    <property type="entry name" value="NODULATION PROTEIN J"/>
    <property type="match status" value="1"/>
</dbReference>
<evidence type="ECO:0000256" key="4">
    <source>
        <dbReference type="ARBA" id="ARBA00023136"/>
    </source>
</evidence>
<feature type="transmembrane region" description="Helical" evidence="5">
    <location>
        <begin position="21"/>
        <end position="40"/>
    </location>
</feature>
<evidence type="ECO:0000256" key="1">
    <source>
        <dbReference type="ARBA" id="ARBA00004141"/>
    </source>
</evidence>
<keyword evidence="3 5" id="KW-1133">Transmembrane helix</keyword>
<evidence type="ECO:0000256" key="3">
    <source>
        <dbReference type="ARBA" id="ARBA00022989"/>
    </source>
</evidence>
<dbReference type="Proteomes" id="UP000242752">
    <property type="component" value="Unassembled WGS sequence"/>
</dbReference>
<feature type="transmembrane region" description="Helical" evidence="5">
    <location>
        <begin position="214"/>
        <end position="236"/>
    </location>
</feature>
<protein>
    <submittedName>
        <fullName evidence="7">ABC transporter permease</fullName>
    </submittedName>
</protein>